<feature type="domain" description="NAD glycohydrolase translocation F5/8 type C" evidence="3">
    <location>
        <begin position="152"/>
        <end position="278"/>
    </location>
</feature>
<keyword evidence="5" id="KW-1185">Reference proteome</keyword>
<reference evidence="4 5" key="1">
    <citation type="journal article" date="2010" name="Stand. Genomic Sci.">
        <title>Complete genome sequence of Geodermatophilus obscurus type strain (G-20).</title>
        <authorList>
            <person name="Ivanova N."/>
            <person name="Sikorski J."/>
            <person name="Jando M."/>
            <person name="Munk C."/>
            <person name="Lapidus A."/>
            <person name="Glavina Del Rio T."/>
            <person name="Copeland A."/>
            <person name="Tice H."/>
            <person name="Cheng J.-F."/>
            <person name="Lucas S."/>
            <person name="Chen F."/>
            <person name="Nolan M."/>
            <person name="Bruce D."/>
            <person name="Goodwin L."/>
            <person name="Pitluck S."/>
            <person name="Mavromatis K."/>
            <person name="Mikhailova N."/>
            <person name="Pati A."/>
            <person name="Chen A."/>
            <person name="Palaniappan K."/>
            <person name="Land M."/>
            <person name="Hauser L."/>
            <person name="Chang Y.-J."/>
            <person name="Jeffries C.D."/>
            <person name="Meincke L."/>
            <person name="Brettin T."/>
            <person name="Detter J.C."/>
            <person name="Detter J.C."/>
            <person name="Rohde M."/>
            <person name="Goeker M."/>
            <person name="Bristow J."/>
            <person name="Eisen J.A."/>
            <person name="Markowitz V."/>
            <person name="Hugenholtz P."/>
            <person name="Kyrpides N.C."/>
            <person name="Klenk H.-P."/>
        </authorList>
    </citation>
    <scope>NUCLEOTIDE SEQUENCE [LARGE SCALE GENOMIC DNA]</scope>
    <source>
        <strain evidence="5">ATCC 25078 / DSM 43160 / JCM 3152 / KCC A-0152 / KCTC 9177 / NBRC 13315 / NRRL B-3577 / G-20</strain>
    </source>
</reference>
<evidence type="ECO:0000256" key="1">
    <source>
        <dbReference type="SAM" id="MobiDB-lite"/>
    </source>
</evidence>
<dbReference type="Proteomes" id="UP000001382">
    <property type="component" value="Chromosome"/>
</dbReference>
<dbReference type="NCBIfam" id="NF047619">
    <property type="entry name" value="NADase_discoid"/>
    <property type="match status" value="1"/>
</dbReference>
<dbReference type="KEGG" id="gob:Gobs_1164"/>
<evidence type="ECO:0000313" key="4">
    <source>
        <dbReference type="EMBL" id="ADB73918.1"/>
    </source>
</evidence>
<dbReference type="AlphaFoldDB" id="D2SAI9"/>
<accession>D2SAI9</accession>
<evidence type="ECO:0000313" key="5">
    <source>
        <dbReference type="Proteomes" id="UP000001382"/>
    </source>
</evidence>
<dbReference type="eggNOG" id="ENOG5032YXE">
    <property type="taxonomic scope" value="Bacteria"/>
</dbReference>
<dbReference type="Pfam" id="PF25302">
    <property type="entry name" value="NADase_transloc"/>
    <property type="match status" value="1"/>
</dbReference>
<dbReference type="Gene3D" id="2.60.120.260">
    <property type="entry name" value="Galactose-binding domain-like"/>
    <property type="match status" value="1"/>
</dbReference>
<feature type="transmembrane region" description="Helical" evidence="2">
    <location>
        <begin position="56"/>
        <end position="78"/>
    </location>
</feature>
<gene>
    <name evidence="4" type="ordered locus">Gobs_1164</name>
</gene>
<keyword evidence="2" id="KW-0812">Transmembrane</keyword>
<feature type="region of interest" description="Disordered" evidence="1">
    <location>
        <begin position="84"/>
        <end position="154"/>
    </location>
</feature>
<keyword evidence="2" id="KW-0472">Membrane</keyword>
<organism evidence="4 5">
    <name type="scientific">Geodermatophilus obscurus (strain ATCC 25078 / DSM 43160 / JCM 3152 / CCUG 61914 / KCC A-0152 / KCTC 9177 / NBRC 13315 / NRRL B-3577 / G-20)</name>
    <dbReference type="NCBI Taxonomy" id="526225"/>
    <lineage>
        <taxon>Bacteria</taxon>
        <taxon>Bacillati</taxon>
        <taxon>Actinomycetota</taxon>
        <taxon>Actinomycetes</taxon>
        <taxon>Geodermatophilales</taxon>
        <taxon>Geodermatophilaceae</taxon>
        <taxon>Geodermatophilus</taxon>
    </lineage>
</organism>
<name>D2SAI9_GEOOG</name>
<protein>
    <recommendedName>
        <fullName evidence="3">NAD glycohydrolase translocation F5/8 type C domain-containing protein</fullName>
    </recommendedName>
</protein>
<reference evidence="5" key="2">
    <citation type="submission" date="2010-01" db="EMBL/GenBank/DDBJ databases">
        <title>The complete genome of Geodermatophilus obscurus DSM 43160.</title>
        <authorList>
            <consortium name="US DOE Joint Genome Institute (JGI-PGF)"/>
            <person name="Lucas S."/>
            <person name="Copeland A."/>
            <person name="Lapidus A."/>
            <person name="Glavina del Rio T."/>
            <person name="Dalin E."/>
            <person name="Tice H."/>
            <person name="Bruce D."/>
            <person name="Goodwin L."/>
            <person name="Pitluck S."/>
            <person name="Kyrpides N."/>
            <person name="Mavromatis K."/>
            <person name="Ivanova N."/>
            <person name="Munk A.C."/>
            <person name="Brettin T."/>
            <person name="Detter J.C."/>
            <person name="Han C."/>
            <person name="Larimer F."/>
            <person name="Land M."/>
            <person name="Hauser L."/>
            <person name="Markowitz V."/>
            <person name="Cheng J.-F."/>
            <person name="Hugenholtz P."/>
            <person name="Woyke T."/>
            <person name="Wu D."/>
            <person name="Jando M."/>
            <person name="Schneider S."/>
            <person name="Klenk H.-P."/>
            <person name="Eisen J.A."/>
        </authorList>
    </citation>
    <scope>NUCLEOTIDE SEQUENCE [LARGE SCALE GENOMIC DNA]</scope>
    <source>
        <strain evidence="5">ATCC 25078 / DSM 43160 / JCM 3152 / KCC A-0152 / KCTC 9177 / NBRC 13315 / NRRL B-3577 / G-20</strain>
    </source>
</reference>
<dbReference type="SUPFAM" id="SSF49785">
    <property type="entry name" value="Galactose-binding domain-like"/>
    <property type="match status" value="1"/>
</dbReference>
<evidence type="ECO:0000259" key="3">
    <source>
        <dbReference type="Pfam" id="PF25302"/>
    </source>
</evidence>
<feature type="compositionally biased region" description="Low complexity" evidence="1">
    <location>
        <begin position="84"/>
        <end position="99"/>
    </location>
</feature>
<feature type="compositionally biased region" description="Polar residues" evidence="1">
    <location>
        <begin position="130"/>
        <end position="144"/>
    </location>
</feature>
<sequence length="281" mass="29556">MSEPTEVDRCTLCGEPIAPGDRFCQKCSRSLTARGEGRRWSDVGRWGRRPAGRSRWVAVALPVAGLVAIGAAAILVLVPNRDHGPVASSTPISSPSSHDPGPDTAVPSRPSASTPDVIDADPSTDLAPRSWNSVSEARAPSTSVGGVDGAGNRTSYVPANMLDGDPATAWRMDGDGTGAVLTFGLDERRPIAQLGLVNGYAKIDPATGEDRYSQERRIVNVSWSVGGLVHHQPLVDGARCLQTISIPPVQARIVQLRIDAVTEPGDARFDKTAISDVLIAG</sequence>
<dbReference type="HOGENOM" id="CLU_989588_0_0_11"/>
<dbReference type="EMBL" id="CP001867">
    <property type="protein sequence ID" value="ADB73918.1"/>
    <property type="molecule type" value="Genomic_DNA"/>
</dbReference>
<proteinExistence type="predicted"/>
<evidence type="ECO:0000256" key="2">
    <source>
        <dbReference type="SAM" id="Phobius"/>
    </source>
</evidence>
<dbReference type="InterPro" id="IPR008979">
    <property type="entry name" value="Galactose-bd-like_sf"/>
</dbReference>
<dbReference type="InterPro" id="IPR057561">
    <property type="entry name" value="NADase_transloc"/>
</dbReference>
<keyword evidence="2" id="KW-1133">Transmembrane helix</keyword>